<proteinExistence type="predicted"/>
<dbReference type="PANTHER" id="PTHR38663:SF1">
    <property type="entry name" value="L-ORNITHINE N(5)-MONOOXYGENASE"/>
    <property type="match status" value="1"/>
</dbReference>
<organism evidence="2 3">
    <name type="scientific">Pyrenophora teres f. teres</name>
    <dbReference type="NCBI Taxonomy" id="97479"/>
    <lineage>
        <taxon>Eukaryota</taxon>
        <taxon>Fungi</taxon>
        <taxon>Dikarya</taxon>
        <taxon>Ascomycota</taxon>
        <taxon>Pezizomycotina</taxon>
        <taxon>Dothideomycetes</taxon>
        <taxon>Pleosporomycetidae</taxon>
        <taxon>Pleosporales</taxon>
        <taxon>Pleosporineae</taxon>
        <taxon>Pleosporaceae</taxon>
        <taxon>Pyrenophora</taxon>
    </lineage>
</organism>
<dbReference type="Pfam" id="PF07992">
    <property type="entry name" value="Pyr_redox_2"/>
    <property type="match status" value="1"/>
</dbReference>
<gene>
    <name evidence="2" type="ORF">PTTW11_09068</name>
</gene>
<dbReference type="InterPro" id="IPR023753">
    <property type="entry name" value="FAD/NAD-binding_dom"/>
</dbReference>
<dbReference type="SUPFAM" id="SSF51905">
    <property type="entry name" value="FAD/NAD(P)-binding domain"/>
    <property type="match status" value="2"/>
</dbReference>
<name>A0A6S6W9W8_9PLEO</name>
<dbReference type="Proteomes" id="UP000472372">
    <property type="component" value="Chromosome 8"/>
</dbReference>
<sequence length="573" mass="64461">MHIHDVLIIGGGPAGLAVAARLREHTPSATFTDDEHQRYHWIRKHGRKMSIKNYRTNKDSLPTPPLSPESSDCGCEHQTPPHEAVDMLVLDADGANWMAKWKRLFKTFHIDHLRSPMFFHVDPADRDALLGYTYEKEREKDIQALPGVAGKEVSKHKKKKTIKSQGRFLGRTPDVDERDRKDYFVPRTDLFDAHCEEIIKRYRLGNDMLRQERVVNIEYEEITSFIDAEHDSVFSDDASEDDRKVFRVTTDQGVRYAHLVILAVGPGNAPSIPSVPGLPCNVSPPHEGFTHAMQIKQFPPPHVVRKIKARQTSSILIVGGGLTSIQLADLALKRGVTKVYLLMRGPLKVKHFDVDLEWVGKFRNLKQAEFWTADTDEERFEMMMKARNGGSMTPRYRKILDTHVARGNIALHTYTTLRSVDWDPEAKTWTCKVDAADVQIPTIDYMVFATGIQTDVRSIPYLASLQQQYPIEYVGGLPCLNEDLMWRDDVPLFATGRLAGLRLGPGAPNLVGARVGAERIAWNVDDSLRKLGKLKSSGTDESEEDSADEKMAVYAAARANRFDSLVGLDGVGV</sequence>
<dbReference type="EMBL" id="HG992984">
    <property type="protein sequence ID" value="CAE7202634.1"/>
    <property type="molecule type" value="Genomic_DNA"/>
</dbReference>
<protein>
    <recommendedName>
        <fullName evidence="1">FAD/NAD(P)-binding domain-containing protein</fullName>
    </recommendedName>
</protein>
<dbReference type="PANTHER" id="PTHR38663">
    <property type="match status" value="1"/>
</dbReference>
<accession>A0A6S6W9W8</accession>
<feature type="domain" description="FAD/NAD(P)-binding" evidence="1">
    <location>
        <begin position="188"/>
        <end position="456"/>
    </location>
</feature>
<dbReference type="AlphaFoldDB" id="A0A6S6W9W8"/>
<dbReference type="Gene3D" id="3.50.50.60">
    <property type="entry name" value="FAD/NAD(P)-binding domain"/>
    <property type="match status" value="2"/>
</dbReference>
<evidence type="ECO:0000313" key="2">
    <source>
        <dbReference type="EMBL" id="CAE7202634.1"/>
    </source>
</evidence>
<evidence type="ECO:0000313" key="3">
    <source>
        <dbReference type="Proteomes" id="UP000472372"/>
    </source>
</evidence>
<dbReference type="GO" id="GO:0016491">
    <property type="term" value="F:oxidoreductase activity"/>
    <property type="evidence" value="ECO:0007669"/>
    <property type="project" value="InterPro"/>
</dbReference>
<evidence type="ECO:0000259" key="1">
    <source>
        <dbReference type="Pfam" id="PF07992"/>
    </source>
</evidence>
<reference evidence="2" key="1">
    <citation type="submission" date="2021-02" db="EMBL/GenBank/DDBJ databases">
        <authorList>
            <person name="Syme A R."/>
            <person name="Syme A R."/>
            <person name="Moolhuijzen P."/>
        </authorList>
    </citation>
    <scope>NUCLEOTIDE SEQUENCE</scope>
    <source>
        <strain evidence="2">W1-1</strain>
    </source>
</reference>
<dbReference type="InterPro" id="IPR036188">
    <property type="entry name" value="FAD/NAD-bd_sf"/>
</dbReference>